<sequence>MEWVLLFVAIFLLSSSSLPLFCASDDRLSPGESISLNKTLVSDGGAFALGFFFPDDSSSNFYLGIWYNNIAQRTIVWVANREEPINDSSATLTISNDSNLLIMGSNGNVFWSSNVRSPGSSPNNTLVAVLLNNGNLVLREGNNTILWQCFDHPADTLIPGMKLEFRYKTHKANRITSWKDPQDPSRGNFSFGADPNTSLQLFTWQGSKLYWRSSVWNGRLFSGAQVTNSSYITYVAIIDTEDEIYMTFSLSDGSSNARYKLDHLGQLQLLGWDYSLNNWSIAASWPSSVCDRYGYCGPFGYCDSTESVPTCKCLEGFEPNFPHEWNGGNFSGGCVRKTALDCGYGDGFLILRGMKLPDRFLFLKNKTVGECAAKCIANCSCNAYAYANLSMGTGNVSRCLVWMEELLDAGMVSSGGEDLYLRLLGSQLVFSQPTGSKRNKRIIIILAPVSGAILLITLTYLAWKFRDKIKGIWKDGKNKGRLLGDLSLSTEFPMDFSGSSGFGEGKTGHGLQPPLINFESIVAATNNFSDSHKLGQGGFGKVYKGKLPRGQEIAVKRLSRNSGQGLVEFKNEVLLIAKLQHRNLVRLLGCCIQGDEKLLIYEYMSNKSLDAFLFDPAKKQLLDWEKRFNIIKGIARGLLYLHQDSRLRIIHRDLKASNILLDQDMNPKISDFGMARIFGGDQNEVNTNRVVGTYGYMSPEYAMGGLFSVKSDVYSFGVLILEIVSGSRNSSFHLTMDSPSLLAYAWELWKEGKAKDLVDTSLLESCSPDEVFRCILVGLLCVQDHSNDRPTMLSIVSMLENETTINLTPGQPTFTVGKKLDECDAQMQNLEIFSANNLTITMAEGR</sequence>
<keyword evidence="6 20" id="KW-0808">Transferase</keyword>
<keyword evidence="9" id="KW-0430">Lectin</keyword>
<organism evidence="27 28">
    <name type="scientific">Elaeis guineensis var. tenera</name>
    <name type="common">Oil palm</name>
    <dbReference type="NCBI Taxonomy" id="51953"/>
    <lineage>
        <taxon>Eukaryota</taxon>
        <taxon>Viridiplantae</taxon>
        <taxon>Streptophyta</taxon>
        <taxon>Embryophyta</taxon>
        <taxon>Tracheophyta</taxon>
        <taxon>Spermatophyta</taxon>
        <taxon>Magnoliopsida</taxon>
        <taxon>Liliopsida</taxon>
        <taxon>Arecaceae</taxon>
        <taxon>Arecoideae</taxon>
        <taxon>Cocoseae</taxon>
        <taxon>Elaeidinae</taxon>
        <taxon>Elaeis</taxon>
    </lineage>
</organism>
<dbReference type="Gene3D" id="1.10.510.10">
    <property type="entry name" value="Transferase(Phosphotransferase) domain 1"/>
    <property type="match status" value="1"/>
</dbReference>
<feature type="transmembrane region" description="Helical" evidence="22">
    <location>
        <begin position="442"/>
        <end position="463"/>
    </location>
</feature>
<evidence type="ECO:0000259" key="25">
    <source>
        <dbReference type="PROSITE" id="PS50927"/>
    </source>
</evidence>
<feature type="domain" description="Apple" evidence="26">
    <location>
        <begin position="342"/>
        <end position="424"/>
    </location>
</feature>
<evidence type="ECO:0000256" key="15">
    <source>
        <dbReference type="ARBA" id="ARBA00023157"/>
    </source>
</evidence>
<comment type="similarity">
    <text evidence="20">Belongs to the protein kinase superfamily. Ser/Thr protein kinase family.</text>
</comment>
<dbReference type="Gene3D" id="3.30.200.20">
    <property type="entry name" value="Phosphorylase Kinase, domain 1"/>
    <property type="match status" value="1"/>
</dbReference>
<keyword evidence="27" id="KW-1185">Reference proteome</keyword>
<keyword evidence="10 20" id="KW-0547">Nucleotide-binding</keyword>
<gene>
    <name evidence="28" type="primary">LOC105034064</name>
</gene>
<dbReference type="InterPro" id="IPR000858">
    <property type="entry name" value="S_locus_glycoprot_dom"/>
</dbReference>
<evidence type="ECO:0000256" key="7">
    <source>
        <dbReference type="ARBA" id="ARBA00022692"/>
    </source>
</evidence>
<evidence type="ECO:0000256" key="5">
    <source>
        <dbReference type="ARBA" id="ARBA00022553"/>
    </source>
</evidence>
<comment type="subcellular location">
    <subcellularLocation>
        <location evidence="1">Cell membrane</location>
        <topology evidence="1">Single-pass type I membrane protein</topology>
    </subcellularLocation>
</comment>
<evidence type="ECO:0000256" key="1">
    <source>
        <dbReference type="ARBA" id="ARBA00004251"/>
    </source>
</evidence>
<evidence type="ECO:0000256" key="14">
    <source>
        <dbReference type="ARBA" id="ARBA00023136"/>
    </source>
</evidence>
<dbReference type="AlphaFoldDB" id="A0A6I9QEM4"/>
<dbReference type="Pfam" id="PF08276">
    <property type="entry name" value="PAN_2"/>
    <property type="match status" value="1"/>
</dbReference>
<dbReference type="SUPFAM" id="SSF51110">
    <property type="entry name" value="alpha-D-mannose-specific plant lectins"/>
    <property type="match status" value="1"/>
</dbReference>
<dbReference type="InterPro" id="IPR001245">
    <property type="entry name" value="Ser-Thr/Tyr_kinase_cat_dom"/>
</dbReference>
<proteinExistence type="inferred from homology"/>
<dbReference type="PROSITE" id="PS50011">
    <property type="entry name" value="PROTEIN_KINASE_DOM"/>
    <property type="match status" value="1"/>
</dbReference>
<dbReference type="CDD" id="cd01098">
    <property type="entry name" value="PAN_AP_plant"/>
    <property type="match status" value="1"/>
</dbReference>
<dbReference type="SMART" id="SM00473">
    <property type="entry name" value="PAN_AP"/>
    <property type="match status" value="1"/>
</dbReference>
<dbReference type="PANTHER" id="PTHR27002">
    <property type="entry name" value="RECEPTOR-LIKE SERINE/THREONINE-PROTEIN KINASE SD1-8"/>
    <property type="match status" value="1"/>
</dbReference>
<dbReference type="GeneID" id="105034064"/>
<evidence type="ECO:0000256" key="13">
    <source>
        <dbReference type="ARBA" id="ARBA00022989"/>
    </source>
</evidence>
<dbReference type="CDD" id="cd14066">
    <property type="entry name" value="STKc_IRAK"/>
    <property type="match status" value="1"/>
</dbReference>
<evidence type="ECO:0000256" key="21">
    <source>
        <dbReference type="PROSITE-ProRule" id="PRU10141"/>
    </source>
</evidence>
<evidence type="ECO:0000256" key="23">
    <source>
        <dbReference type="SAM" id="SignalP"/>
    </source>
</evidence>
<dbReference type="GO" id="GO:0051707">
    <property type="term" value="P:response to other organism"/>
    <property type="evidence" value="ECO:0007669"/>
    <property type="project" value="UniProtKB-ARBA"/>
</dbReference>
<feature type="signal peptide" evidence="23">
    <location>
        <begin position="1"/>
        <end position="17"/>
    </location>
</feature>
<evidence type="ECO:0000256" key="11">
    <source>
        <dbReference type="ARBA" id="ARBA00022777"/>
    </source>
</evidence>
<dbReference type="FunFam" id="3.30.200.20:FF:001037">
    <property type="entry name" value="Putative G-type lectin S-receptor-like serine/threonine-protein kinase"/>
    <property type="match status" value="1"/>
</dbReference>
<dbReference type="InterPro" id="IPR024171">
    <property type="entry name" value="SRK-like_kinase"/>
</dbReference>
<dbReference type="InParanoid" id="A0A6I9QEM4"/>
<dbReference type="GO" id="GO:0048544">
    <property type="term" value="P:recognition of pollen"/>
    <property type="evidence" value="ECO:0007669"/>
    <property type="project" value="InterPro"/>
</dbReference>
<evidence type="ECO:0000256" key="18">
    <source>
        <dbReference type="ARBA" id="ARBA00047899"/>
    </source>
</evidence>
<dbReference type="PROSITE" id="PS50948">
    <property type="entry name" value="PAN"/>
    <property type="match status" value="1"/>
</dbReference>
<dbReference type="GO" id="GO:0004674">
    <property type="term" value="F:protein serine/threonine kinase activity"/>
    <property type="evidence" value="ECO:0007669"/>
    <property type="project" value="UniProtKB-KW"/>
</dbReference>
<dbReference type="PROSITE" id="PS50927">
    <property type="entry name" value="BULB_LECTIN"/>
    <property type="match status" value="1"/>
</dbReference>
<keyword evidence="7 22" id="KW-0812">Transmembrane</keyword>
<comment type="catalytic activity">
    <reaction evidence="18 20">
        <text>L-threonyl-[protein] + ATP = O-phospho-L-threonyl-[protein] + ADP + H(+)</text>
        <dbReference type="Rhea" id="RHEA:46608"/>
        <dbReference type="Rhea" id="RHEA-COMP:11060"/>
        <dbReference type="Rhea" id="RHEA-COMP:11605"/>
        <dbReference type="ChEBI" id="CHEBI:15378"/>
        <dbReference type="ChEBI" id="CHEBI:30013"/>
        <dbReference type="ChEBI" id="CHEBI:30616"/>
        <dbReference type="ChEBI" id="CHEBI:61977"/>
        <dbReference type="ChEBI" id="CHEBI:456216"/>
        <dbReference type="EC" id="2.7.11.1"/>
    </reaction>
</comment>
<keyword evidence="11 20" id="KW-0418">Kinase</keyword>
<keyword evidence="14 22" id="KW-0472">Membrane</keyword>
<dbReference type="FunFam" id="1.10.510.10:FF:000060">
    <property type="entry name" value="G-type lectin S-receptor-like serine/threonine-protein kinase"/>
    <property type="match status" value="1"/>
</dbReference>
<keyword evidence="13 22" id="KW-1133">Transmembrane helix</keyword>
<keyword evidence="16" id="KW-0675">Receptor</keyword>
<keyword evidence="15" id="KW-1015">Disulfide bond</keyword>
<dbReference type="PANTHER" id="PTHR27002:SF1095">
    <property type="entry name" value="G-TYPE LECTIN S-RECEPTOR-LIKE SERINE_THREONINE-PROTEIN KINASE RKS1"/>
    <property type="match status" value="1"/>
</dbReference>
<keyword evidence="5" id="KW-0597">Phosphoprotein</keyword>
<dbReference type="RefSeq" id="XP_010907385.1">
    <property type="nucleotide sequence ID" value="XM_010909083.3"/>
</dbReference>
<dbReference type="Proteomes" id="UP000504607">
    <property type="component" value="Unplaced"/>
</dbReference>
<dbReference type="KEGG" id="egu:105034064"/>
<evidence type="ECO:0000256" key="2">
    <source>
        <dbReference type="ARBA" id="ARBA00022475"/>
    </source>
</evidence>
<dbReference type="Pfam" id="PF07714">
    <property type="entry name" value="PK_Tyr_Ser-Thr"/>
    <property type="match status" value="1"/>
</dbReference>
<evidence type="ECO:0000256" key="20">
    <source>
        <dbReference type="PIRNR" id="PIRNR000641"/>
    </source>
</evidence>
<dbReference type="InterPro" id="IPR036426">
    <property type="entry name" value="Bulb-type_lectin_dom_sf"/>
</dbReference>
<dbReference type="SMART" id="SM00108">
    <property type="entry name" value="B_lectin"/>
    <property type="match status" value="1"/>
</dbReference>
<evidence type="ECO:0000256" key="19">
    <source>
        <dbReference type="ARBA" id="ARBA00048679"/>
    </source>
</evidence>
<dbReference type="GO" id="GO:0005524">
    <property type="term" value="F:ATP binding"/>
    <property type="evidence" value="ECO:0007669"/>
    <property type="project" value="UniProtKB-UniRule"/>
</dbReference>
<evidence type="ECO:0000256" key="16">
    <source>
        <dbReference type="ARBA" id="ARBA00023170"/>
    </source>
</evidence>
<dbReference type="SUPFAM" id="SSF56112">
    <property type="entry name" value="Protein kinase-like (PK-like)"/>
    <property type="match status" value="1"/>
</dbReference>
<name>A0A6I9QEM4_ELAGV</name>
<evidence type="ECO:0000256" key="12">
    <source>
        <dbReference type="ARBA" id="ARBA00022840"/>
    </source>
</evidence>
<dbReference type="InterPro" id="IPR000719">
    <property type="entry name" value="Prot_kinase_dom"/>
</dbReference>
<feature type="binding site" evidence="21">
    <location>
        <position position="556"/>
    </location>
    <ligand>
        <name>ATP</name>
        <dbReference type="ChEBI" id="CHEBI:30616"/>
    </ligand>
</feature>
<evidence type="ECO:0000256" key="10">
    <source>
        <dbReference type="ARBA" id="ARBA00022741"/>
    </source>
</evidence>
<dbReference type="GO" id="GO:0030246">
    <property type="term" value="F:carbohydrate binding"/>
    <property type="evidence" value="ECO:0007669"/>
    <property type="project" value="UniProtKB-KW"/>
</dbReference>
<accession>A0A6I9QEM4</accession>
<evidence type="ECO:0000313" key="28">
    <source>
        <dbReference type="RefSeq" id="XP_010907385.1"/>
    </source>
</evidence>
<dbReference type="PROSITE" id="PS00108">
    <property type="entry name" value="PROTEIN_KINASE_ST"/>
    <property type="match status" value="1"/>
</dbReference>
<dbReference type="EC" id="2.7.11.1" evidence="20"/>
<dbReference type="InterPro" id="IPR017441">
    <property type="entry name" value="Protein_kinase_ATP_BS"/>
</dbReference>
<protein>
    <recommendedName>
        <fullName evidence="20">Receptor-like serine/threonine-protein kinase</fullName>
        <ecNumber evidence="20">2.7.11.1</ecNumber>
    </recommendedName>
</protein>
<dbReference type="InterPro" id="IPR001480">
    <property type="entry name" value="Bulb-type_lectin_dom"/>
</dbReference>
<dbReference type="Pfam" id="PF00954">
    <property type="entry name" value="S_locus_glycop"/>
    <property type="match status" value="1"/>
</dbReference>
<evidence type="ECO:0000259" key="26">
    <source>
        <dbReference type="PROSITE" id="PS50948"/>
    </source>
</evidence>
<feature type="chain" id="PRO_5026985122" description="Receptor-like serine/threonine-protein kinase" evidence="23">
    <location>
        <begin position="18"/>
        <end position="846"/>
    </location>
</feature>
<evidence type="ECO:0000256" key="8">
    <source>
        <dbReference type="ARBA" id="ARBA00022729"/>
    </source>
</evidence>
<keyword evidence="2" id="KW-1003">Cell membrane</keyword>
<dbReference type="InterPro" id="IPR003609">
    <property type="entry name" value="Pan_app"/>
</dbReference>
<feature type="domain" description="Bulb-type lectin" evidence="25">
    <location>
        <begin position="25"/>
        <end position="151"/>
    </location>
</feature>
<evidence type="ECO:0000256" key="17">
    <source>
        <dbReference type="ARBA" id="ARBA00023180"/>
    </source>
</evidence>
<keyword evidence="4" id="KW-0245">EGF-like domain</keyword>
<feature type="domain" description="Protein kinase" evidence="24">
    <location>
        <begin position="528"/>
        <end position="814"/>
    </location>
</feature>
<evidence type="ECO:0000259" key="24">
    <source>
        <dbReference type="PROSITE" id="PS50011"/>
    </source>
</evidence>
<evidence type="ECO:0000256" key="3">
    <source>
        <dbReference type="ARBA" id="ARBA00022527"/>
    </source>
</evidence>
<comment type="catalytic activity">
    <reaction evidence="19 20">
        <text>L-seryl-[protein] + ATP = O-phospho-L-seryl-[protein] + ADP + H(+)</text>
        <dbReference type="Rhea" id="RHEA:17989"/>
        <dbReference type="Rhea" id="RHEA-COMP:9863"/>
        <dbReference type="Rhea" id="RHEA-COMP:11604"/>
        <dbReference type="ChEBI" id="CHEBI:15378"/>
        <dbReference type="ChEBI" id="CHEBI:29999"/>
        <dbReference type="ChEBI" id="CHEBI:30616"/>
        <dbReference type="ChEBI" id="CHEBI:83421"/>
        <dbReference type="ChEBI" id="CHEBI:456216"/>
        <dbReference type="EC" id="2.7.11.1"/>
    </reaction>
</comment>
<dbReference type="InterPro" id="IPR008271">
    <property type="entry name" value="Ser/Thr_kinase_AS"/>
</dbReference>
<dbReference type="PROSITE" id="PS00107">
    <property type="entry name" value="PROTEIN_KINASE_ATP"/>
    <property type="match status" value="1"/>
</dbReference>
<evidence type="ECO:0000256" key="9">
    <source>
        <dbReference type="ARBA" id="ARBA00022734"/>
    </source>
</evidence>
<evidence type="ECO:0000256" key="4">
    <source>
        <dbReference type="ARBA" id="ARBA00022536"/>
    </source>
</evidence>
<reference evidence="28" key="1">
    <citation type="submission" date="2025-08" db="UniProtKB">
        <authorList>
            <consortium name="RefSeq"/>
        </authorList>
    </citation>
    <scope>IDENTIFICATION</scope>
</reference>
<evidence type="ECO:0000256" key="6">
    <source>
        <dbReference type="ARBA" id="ARBA00022679"/>
    </source>
</evidence>
<dbReference type="Pfam" id="PF01453">
    <property type="entry name" value="B_lectin"/>
    <property type="match status" value="1"/>
</dbReference>
<dbReference type="CDD" id="cd00028">
    <property type="entry name" value="B_lectin"/>
    <property type="match status" value="1"/>
</dbReference>
<dbReference type="OrthoDB" id="4062651at2759"/>
<dbReference type="SMART" id="SM00220">
    <property type="entry name" value="S_TKc"/>
    <property type="match status" value="1"/>
</dbReference>
<dbReference type="GO" id="GO:0005886">
    <property type="term" value="C:plasma membrane"/>
    <property type="evidence" value="ECO:0007669"/>
    <property type="project" value="UniProtKB-SubCell"/>
</dbReference>
<dbReference type="FunFam" id="2.90.10.10:FF:000009">
    <property type="entry name" value="Receptor-like serine/threonine-protein kinase SD1-8"/>
    <property type="match status" value="1"/>
</dbReference>
<dbReference type="PIRSF" id="PIRSF000641">
    <property type="entry name" value="SRK"/>
    <property type="match status" value="1"/>
</dbReference>
<evidence type="ECO:0000313" key="27">
    <source>
        <dbReference type="Proteomes" id="UP000504607"/>
    </source>
</evidence>
<keyword evidence="17" id="KW-0325">Glycoprotein</keyword>
<keyword evidence="12 20" id="KW-0067">ATP-binding</keyword>
<dbReference type="InterPro" id="IPR011009">
    <property type="entry name" value="Kinase-like_dom_sf"/>
</dbReference>
<keyword evidence="8 23" id="KW-0732">Signal</keyword>
<keyword evidence="3 20" id="KW-0723">Serine/threonine-protein kinase</keyword>
<evidence type="ECO:0000256" key="22">
    <source>
        <dbReference type="SAM" id="Phobius"/>
    </source>
</evidence>
<dbReference type="Gene3D" id="2.90.10.10">
    <property type="entry name" value="Bulb-type lectin domain"/>
    <property type="match status" value="1"/>
</dbReference>